<dbReference type="AlphaFoldDB" id="A0A140GRB9"/>
<dbReference type="Proteomes" id="UP000070260">
    <property type="component" value="Plasmid pJFP838A"/>
</dbReference>
<keyword evidence="1" id="KW-0540">Nuclease</keyword>
<organism evidence="1 2">
    <name type="scientific">Clostridium perfringens</name>
    <dbReference type="NCBI Taxonomy" id="1502"/>
    <lineage>
        <taxon>Bacteria</taxon>
        <taxon>Bacillati</taxon>
        <taxon>Bacillota</taxon>
        <taxon>Clostridia</taxon>
        <taxon>Eubacteriales</taxon>
        <taxon>Clostridiaceae</taxon>
        <taxon>Clostridium</taxon>
    </lineage>
</organism>
<evidence type="ECO:0000313" key="2">
    <source>
        <dbReference type="Proteomes" id="UP000070260"/>
    </source>
</evidence>
<evidence type="ECO:0000313" key="1">
    <source>
        <dbReference type="EMBL" id="AMN31078.1"/>
    </source>
</evidence>
<keyword evidence="1" id="KW-0255">Endonuclease</keyword>
<dbReference type="Gene3D" id="3.40.960.10">
    <property type="entry name" value="VSR Endonuclease"/>
    <property type="match status" value="1"/>
</dbReference>
<proteinExistence type="predicted"/>
<dbReference type="OrthoDB" id="2086462at2"/>
<keyword evidence="1" id="KW-0378">Hydrolase</keyword>
<name>A0A140GRB9_CLOPF</name>
<keyword evidence="1" id="KW-0614">Plasmid</keyword>
<reference evidence="1 2" key="1">
    <citation type="journal article" date="2016" name="PLoS ONE">
        <title>Plasmid Characterization and Chromosome Analysis of Two netF+ Clostridium perfringens Isolates Associated with Foal and Canine Necrotizing Enteritis.</title>
        <authorList>
            <person name="Mehdizadeh Gohari I."/>
            <person name="Kropinski A.M."/>
            <person name="Weese S.J."/>
            <person name="Parreira V.R."/>
            <person name="Whitehead A.E."/>
            <person name="Boerlin P."/>
            <person name="Prescott J.F."/>
        </authorList>
    </citation>
    <scope>NUCLEOTIDE SEQUENCE [LARGE SCALE GENOMIC DNA]</scope>
    <source>
        <strain evidence="1 2">JP838</strain>
        <plasmid evidence="2">Plasmid pJFP838A</plasmid>
    </source>
</reference>
<dbReference type="RefSeq" id="WP_061429681.1">
    <property type="nucleotide sequence ID" value="NZ_CP013615.1"/>
</dbReference>
<accession>A0A140GRB9</accession>
<protein>
    <submittedName>
        <fullName evidence="1">Putative endonuclease</fullName>
    </submittedName>
</protein>
<dbReference type="EMBL" id="CP013615">
    <property type="protein sequence ID" value="AMN31078.1"/>
    <property type="molecule type" value="Genomic_DNA"/>
</dbReference>
<sequence>MAKYYMLRKEIEVLIKIRNWSLNTRIDYKEKFSGSDQLKIICSCGRPQTLGVKSLKKFICPFCNNKYKNSLFHSKKNINIKNNYKRNEKKPLEYKKWEGKIPPYILNAMLKYPTKELLTLSGNKSNPTIHYICKSCGREQMCKFRNLKKGHNCIANKSSGEILVEKFLREKNIKIRTQFNTLKCFNPITKRQLPYDIEIVGEKILIEIQGIQHLKFIKHFHTTIENFKYQKRKDDYKKRWAESKGYKILYIYYDEFDNEYYKKKILNALKFN</sequence>
<dbReference type="GO" id="GO:0004519">
    <property type="term" value="F:endonuclease activity"/>
    <property type="evidence" value="ECO:0007669"/>
    <property type="project" value="UniProtKB-KW"/>
</dbReference>
<geneLocation type="plasmid" evidence="1 2">
    <name>pJFP838A</name>
</geneLocation>
<dbReference type="PATRIC" id="fig|1502.177.peg.3369"/>
<gene>
    <name evidence="1" type="ORF">JFP838_pA0162</name>
</gene>